<gene>
    <name evidence="1" type="ORF">C8N24_0699</name>
</gene>
<dbReference type="Proteomes" id="UP000278962">
    <property type="component" value="Unassembled WGS sequence"/>
</dbReference>
<comment type="caution">
    <text evidence="1">The sequence shown here is derived from an EMBL/GenBank/DDBJ whole genome shotgun (WGS) entry which is preliminary data.</text>
</comment>
<name>A0A660LCW3_9ACTN</name>
<evidence type="ECO:0000313" key="2">
    <source>
        <dbReference type="Proteomes" id="UP000278962"/>
    </source>
</evidence>
<proteinExistence type="predicted"/>
<organism evidence="1 2">
    <name type="scientific">Solirubrobacter pauli</name>
    <dbReference type="NCBI Taxonomy" id="166793"/>
    <lineage>
        <taxon>Bacteria</taxon>
        <taxon>Bacillati</taxon>
        <taxon>Actinomycetota</taxon>
        <taxon>Thermoleophilia</taxon>
        <taxon>Solirubrobacterales</taxon>
        <taxon>Solirubrobacteraceae</taxon>
        <taxon>Solirubrobacter</taxon>
    </lineage>
</organism>
<sequence>MTGARDGGSPRLQEVAAKLKSIPAPLDGFADHALDPARLGRGCQQGASGFLGLT</sequence>
<dbReference type="EMBL" id="RBIL01000001">
    <property type="protein sequence ID" value="RKQ90884.1"/>
    <property type="molecule type" value="Genomic_DNA"/>
</dbReference>
<accession>A0A660LCW3</accession>
<evidence type="ECO:0000313" key="1">
    <source>
        <dbReference type="EMBL" id="RKQ90884.1"/>
    </source>
</evidence>
<protein>
    <submittedName>
        <fullName evidence="1">Uncharacterized protein</fullName>
    </submittedName>
</protein>
<reference evidence="1 2" key="1">
    <citation type="submission" date="2018-10" db="EMBL/GenBank/DDBJ databases">
        <title>Genomic Encyclopedia of Archaeal and Bacterial Type Strains, Phase II (KMG-II): from individual species to whole genera.</title>
        <authorList>
            <person name="Goeker M."/>
        </authorList>
    </citation>
    <scope>NUCLEOTIDE SEQUENCE [LARGE SCALE GENOMIC DNA]</scope>
    <source>
        <strain evidence="1 2">DSM 14954</strain>
    </source>
</reference>
<dbReference type="AlphaFoldDB" id="A0A660LCW3"/>
<keyword evidence="2" id="KW-1185">Reference proteome</keyword>